<accession>A0ABW6VJN5</accession>
<evidence type="ECO:0000256" key="4">
    <source>
        <dbReference type="ARBA" id="ARBA00022475"/>
    </source>
</evidence>
<dbReference type="InterPro" id="IPR013563">
    <property type="entry name" value="Oligopep_ABC_C"/>
</dbReference>
<proteinExistence type="inferred from homology"/>
<dbReference type="GO" id="GO:0005524">
    <property type="term" value="F:ATP binding"/>
    <property type="evidence" value="ECO:0007669"/>
    <property type="project" value="UniProtKB-KW"/>
</dbReference>
<evidence type="ECO:0000256" key="6">
    <source>
        <dbReference type="ARBA" id="ARBA00022840"/>
    </source>
</evidence>
<evidence type="ECO:0000256" key="7">
    <source>
        <dbReference type="ARBA" id="ARBA00023136"/>
    </source>
</evidence>
<reference evidence="10 11" key="1">
    <citation type="submission" date="2024-10" db="EMBL/GenBank/DDBJ databases">
        <title>The Natural Products Discovery Center: Release of the First 8490 Sequenced Strains for Exploring Actinobacteria Biosynthetic Diversity.</title>
        <authorList>
            <person name="Kalkreuter E."/>
            <person name="Kautsar S.A."/>
            <person name="Yang D."/>
            <person name="Bader C.D."/>
            <person name="Teijaro C.N."/>
            <person name="Fluegel L."/>
            <person name="Davis C.M."/>
            <person name="Simpson J.R."/>
            <person name="Lauterbach L."/>
            <person name="Steele A.D."/>
            <person name="Gui C."/>
            <person name="Meng S."/>
            <person name="Li G."/>
            <person name="Viehrig K."/>
            <person name="Ye F."/>
            <person name="Su P."/>
            <person name="Kiefer A.F."/>
            <person name="Nichols A."/>
            <person name="Cepeda A.J."/>
            <person name="Yan W."/>
            <person name="Fan B."/>
            <person name="Jiang Y."/>
            <person name="Adhikari A."/>
            <person name="Zheng C.-J."/>
            <person name="Schuster L."/>
            <person name="Cowan T.M."/>
            <person name="Smanski M.J."/>
            <person name="Chevrette M.G."/>
            <person name="De Carvalho L.P.S."/>
            <person name="Shen B."/>
        </authorList>
    </citation>
    <scope>NUCLEOTIDE SEQUENCE [LARGE SCALE GENOMIC DNA]</scope>
    <source>
        <strain evidence="10 11">NPDC001281</strain>
    </source>
</reference>
<evidence type="ECO:0000256" key="2">
    <source>
        <dbReference type="ARBA" id="ARBA00005417"/>
    </source>
</evidence>
<dbReference type="Pfam" id="PF08352">
    <property type="entry name" value="oligo_HPY"/>
    <property type="match status" value="2"/>
</dbReference>
<evidence type="ECO:0000256" key="8">
    <source>
        <dbReference type="SAM" id="MobiDB-lite"/>
    </source>
</evidence>
<dbReference type="NCBIfam" id="NF008453">
    <property type="entry name" value="PRK11308.1"/>
    <property type="match status" value="2"/>
</dbReference>
<dbReference type="PROSITE" id="PS50893">
    <property type="entry name" value="ABC_TRANSPORTER_2"/>
    <property type="match status" value="2"/>
</dbReference>
<organism evidence="10 11">
    <name type="scientific">Microtetraspora fusca</name>
    <dbReference type="NCBI Taxonomy" id="1997"/>
    <lineage>
        <taxon>Bacteria</taxon>
        <taxon>Bacillati</taxon>
        <taxon>Actinomycetota</taxon>
        <taxon>Actinomycetes</taxon>
        <taxon>Streptosporangiales</taxon>
        <taxon>Streptosporangiaceae</taxon>
        <taxon>Microtetraspora</taxon>
    </lineage>
</organism>
<feature type="domain" description="ABC transporter" evidence="9">
    <location>
        <begin position="10"/>
        <end position="259"/>
    </location>
</feature>
<dbReference type="InterPro" id="IPR050388">
    <property type="entry name" value="ABC_Ni/Peptide_Import"/>
</dbReference>
<feature type="domain" description="ABC transporter" evidence="9">
    <location>
        <begin position="356"/>
        <end position="599"/>
    </location>
</feature>
<protein>
    <submittedName>
        <fullName evidence="10">Dipeptide ABC transporter ATP-binding protein</fullName>
    </submittedName>
</protein>
<keyword evidence="11" id="KW-1185">Reference proteome</keyword>
<evidence type="ECO:0000256" key="5">
    <source>
        <dbReference type="ARBA" id="ARBA00022741"/>
    </source>
</evidence>
<dbReference type="Pfam" id="PF00005">
    <property type="entry name" value="ABC_tran"/>
    <property type="match status" value="2"/>
</dbReference>
<evidence type="ECO:0000313" key="11">
    <source>
        <dbReference type="Proteomes" id="UP001602119"/>
    </source>
</evidence>
<keyword evidence="5" id="KW-0547">Nucleotide-binding</keyword>
<dbReference type="InterPro" id="IPR003439">
    <property type="entry name" value="ABC_transporter-like_ATP-bd"/>
</dbReference>
<evidence type="ECO:0000256" key="1">
    <source>
        <dbReference type="ARBA" id="ARBA00004202"/>
    </source>
</evidence>
<name>A0ABW6VJN5_MICFU</name>
<keyword evidence="6 10" id="KW-0067">ATP-binding</keyword>
<feature type="region of interest" description="Disordered" evidence="8">
    <location>
        <begin position="606"/>
        <end position="630"/>
    </location>
</feature>
<dbReference type="Proteomes" id="UP001602119">
    <property type="component" value="Unassembled WGS sequence"/>
</dbReference>
<evidence type="ECO:0000256" key="3">
    <source>
        <dbReference type="ARBA" id="ARBA00022448"/>
    </source>
</evidence>
<dbReference type="PANTHER" id="PTHR43297">
    <property type="entry name" value="OLIGOPEPTIDE TRANSPORT ATP-BINDING PROTEIN APPD"/>
    <property type="match status" value="1"/>
</dbReference>
<keyword evidence="4" id="KW-1003">Cell membrane</keyword>
<sequence length="683" mass="72468">MTHDEAKSLLRIRDLSVRIPTARGTIWPLDGVDLDLGAGETLGLVGESGSGKSMLVRSIMGVTPAASTLSGELTFDGVDLAGGRTEQARGVWGKRVAMVFQDSMTSLNPVVRIGRQVGEGARRHLGLTAAQARERALDLLDLVGIPEPRARLAQYPHQLSGGMRQRVAIAMALACDPDLLIADEATTALDVTIQRQILDLLQEIQATRGMAMIIVSHDLGVVAGRTDRIAVMYGGRIAEESATRTLFAEARHRYTRALLGALPTLDMPRHSVLPTVPGSAPDPVGRPRACRFAPRCPAAVDRCRTERPRLLSQGDSGHRFACFVPVEPDAAPASAHAAAVAAPPAATPAGGQPPRLEVRDLVCRYRVPGGTIHAVSGISFAMPPGETLGVVGESGCGKSSAAKAIVRLQQAASGSVLLDGTDLLTLSPREMRRRRTRIQIVLQDPIASLNPRKTVRGCVAEGLLIQGVRGAELAAKVDDALRGVGVDPDIHGGKKAYQLSGGQAQRVAIARAMALDPDVLVCDEPVSALDVSVQAQVLNLLERLKAERGLTMLFVSHDLSVVRNISDRVAVMYLGTIVELGDADQVYSAPAHPYTRALIGAVPVPDPTRDHASTPRLEGQLPSPLSPPSGCRFRTRCPMARQECADKEPPLVEVAPGRLAACHFPLTGSPEPAAPSPTARMRQ</sequence>
<dbReference type="InterPro" id="IPR003593">
    <property type="entry name" value="AAA+_ATPase"/>
</dbReference>
<dbReference type="NCBIfam" id="NF007739">
    <property type="entry name" value="PRK10419.1"/>
    <property type="match status" value="2"/>
</dbReference>
<dbReference type="EMBL" id="JBIAXI010000027">
    <property type="protein sequence ID" value="MFF4777969.1"/>
    <property type="molecule type" value="Genomic_DNA"/>
</dbReference>
<dbReference type="PROSITE" id="PS00211">
    <property type="entry name" value="ABC_TRANSPORTER_1"/>
    <property type="match status" value="2"/>
</dbReference>
<comment type="subcellular location">
    <subcellularLocation>
        <location evidence="1">Cell membrane</location>
        <topology evidence="1">Peripheral membrane protein</topology>
    </subcellularLocation>
</comment>
<dbReference type="RefSeq" id="WP_387346475.1">
    <property type="nucleotide sequence ID" value="NZ_JBIAXI010000027.1"/>
</dbReference>
<dbReference type="SUPFAM" id="SSF52540">
    <property type="entry name" value="P-loop containing nucleoside triphosphate hydrolases"/>
    <property type="match status" value="2"/>
</dbReference>
<evidence type="ECO:0000313" key="10">
    <source>
        <dbReference type="EMBL" id="MFF4777969.1"/>
    </source>
</evidence>
<comment type="similarity">
    <text evidence="2">Belongs to the ABC transporter superfamily.</text>
</comment>
<comment type="caution">
    <text evidence="10">The sequence shown here is derived from an EMBL/GenBank/DDBJ whole genome shotgun (WGS) entry which is preliminary data.</text>
</comment>
<dbReference type="CDD" id="cd03257">
    <property type="entry name" value="ABC_NikE_OppD_transporters"/>
    <property type="match status" value="2"/>
</dbReference>
<keyword evidence="7" id="KW-0472">Membrane</keyword>
<dbReference type="Gene3D" id="3.40.50.300">
    <property type="entry name" value="P-loop containing nucleotide triphosphate hydrolases"/>
    <property type="match status" value="2"/>
</dbReference>
<dbReference type="InterPro" id="IPR017871">
    <property type="entry name" value="ABC_transporter-like_CS"/>
</dbReference>
<keyword evidence="3" id="KW-0813">Transport</keyword>
<gene>
    <name evidence="10" type="ORF">ACFY05_34600</name>
</gene>
<dbReference type="NCBIfam" id="TIGR01727">
    <property type="entry name" value="oligo_HPY"/>
    <property type="match status" value="2"/>
</dbReference>
<evidence type="ECO:0000259" key="9">
    <source>
        <dbReference type="PROSITE" id="PS50893"/>
    </source>
</evidence>
<dbReference type="InterPro" id="IPR027417">
    <property type="entry name" value="P-loop_NTPase"/>
</dbReference>
<dbReference type="SMART" id="SM00382">
    <property type="entry name" value="AAA"/>
    <property type="match status" value="2"/>
</dbReference>
<dbReference type="PANTHER" id="PTHR43297:SF2">
    <property type="entry name" value="DIPEPTIDE TRANSPORT ATP-BINDING PROTEIN DPPD"/>
    <property type="match status" value="1"/>
</dbReference>